<dbReference type="Proteomes" id="UP000054632">
    <property type="component" value="Unassembled WGS sequence"/>
</dbReference>
<proteinExistence type="predicted"/>
<protein>
    <submittedName>
        <fullName evidence="1">Uncharacterized protein</fullName>
    </submittedName>
</protein>
<dbReference type="AlphaFoldDB" id="A0A0V1F072"/>
<dbReference type="EMBL" id="JYDR01000001">
    <property type="protein sequence ID" value="KRY79494.1"/>
    <property type="molecule type" value="Genomic_DNA"/>
</dbReference>
<name>A0A0V1F072_TRIPS</name>
<organism evidence="1 2">
    <name type="scientific">Trichinella pseudospiralis</name>
    <name type="common">Parasitic roundworm</name>
    <dbReference type="NCBI Taxonomy" id="6337"/>
    <lineage>
        <taxon>Eukaryota</taxon>
        <taxon>Metazoa</taxon>
        <taxon>Ecdysozoa</taxon>
        <taxon>Nematoda</taxon>
        <taxon>Enoplea</taxon>
        <taxon>Dorylaimia</taxon>
        <taxon>Trichinellida</taxon>
        <taxon>Trichinellidae</taxon>
        <taxon>Trichinella</taxon>
    </lineage>
</organism>
<accession>A0A0V1F072</accession>
<comment type="caution">
    <text evidence="1">The sequence shown here is derived from an EMBL/GenBank/DDBJ whole genome shotgun (WGS) entry which is preliminary data.</text>
</comment>
<reference evidence="1 2" key="1">
    <citation type="submission" date="2015-01" db="EMBL/GenBank/DDBJ databases">
        <title>Evolution of Trichinella species and genotypes.</title>
        <authorList>
            <person name="Korhonen P.K."/>
            <person name="Edoardo P."/>
            <person name="Giuseppe L.R."/>
            <person name="Gasser R.B."/>
        </authorList>
    </citation>
    <scope>NUCLEOTIDE SEQUENCE [LARGE SCALE GENOMIC DNA]</scope>
    <source>
        <strain evidence="1">ISS13</strain>
    </source>
</reference>
<sequence length="149" mass="17324">MNYSIYSSAIKKFSNTCRICKHHDLCNLKIFGKKYALVQLACIVHGHRVTDQDNLLAYNNVLENILKINKQYKKADFQISNTSCACMHHGDRKLHLFGTSQSLDFFDHWYICLVLHTNYLRNILHEYCSNALQMSHLLISTLLIGIFDK</sequence>
<gene>
    <name evidence="1" type="ORF">T4A_7902</name>
</gene>
<evidence type="ECO:0000313" key="2">
    <source>
        <dbReference type="Proteomes" id="UP000054632"/>
    </source>
</evidence>
<evidence type="ECO:0000313" key="1">
    <source>
        <dbReference type="EMBL" id="KRY79494.1"/>
    </source>
</evidence>